<keyword evidence="1" id="KW-0732">Signal</keyword>
<dbReference type="Proteomes" id="UP000660862">
    <property type="component" value="Unassembled WGS sequence"/>
</dbReference>
<dbReference type="PROSITE" id="PS51257">
    <property type="entry name" value="PROKAR_LIPOPROTEIN"/>
    <property type="match status" value="1"/>
</dbReference>
<dbReference type="InterPro" id="IPR013728">
    <property type="entry name" value="BT_3987-like_N"/>
</dbReference>
<reference evidence="3" key="1">
    <citation type="journal article" date="2014" name="Int. J. Syst. Evol. Microbiol.">
        <title>Complete genome sequence of Corynebacterium casei LMG S-19264T (=DSM 44701T), isolated from a smear-ripened cheese.</title>
        <authorList>
            <consortium name="US DOE Joint Genome Institute (JGI-PGF)"/>
            <person name="Walter F."/>
            <person name="Albersmeier A."/>
            <person name="Kalinowski J."/>
            <person name="Ruckert C."/>
        </authorList>
    </citation>
    <scope>NUCLEOTIDE SEQUENCE</scope>
    <source>
        <strain evidence="3">CGMCC 1.12195</strain>
    </source>
</reference>
<evidence type="ECO:0000259" key="2">
    <source>
        <dbReference type="Pfam" id="PF08522"/>
    </source>
</evidence>
<evidence type="ECO:0000313" key="3">
    <source>
        <dbReference type="EMBL" id="GGG84234.1"/>
    </source>
</evidence>
<name>A0A917HNR3_9SPHI</name>
<evidence type="ECO:0000256" key="1">
    <source>
        <dbReference type="SAM" id="SignalP"/>
    </source>
</evidence>
<dbReference type="AlphaFoldDB" id="A0A917HNR3"/>
<comment type="caution">
    <text evidence="3">The sequence shown here is derived from an EMBL/GenBank/DDBJ whole genome shotgun (WGS) entry which is preliminary data.</text>
</comment>
<feature type="signal peptide" evidence="1">
    <location>
        <begin position="1"/>
        <end position="24"/>
    </location>
</feature>
<gene>
    <name evidence="3" type="ORF">GCM10007415_16700</name>
</gene>
<feature type="domain" description="BT-3987-like N-terminal" evidence="2">
    <location>
        <begin position="37"/>
        <end position="151"/>
    </location>
</feature>
<dbReference type="Gene3D" id="2.60.40.1740">
    <property type="entry name" value="hypothetical protein (bacova_03559)"/>
    <property type="match status" value="1"/>
</dbReference>
<accession>A0A917HNR3</accession>
<dbReference type="RefSeq" id="WP_188505420.1">
    <property type="nucleotide sequence ID" value="NZ_BMER01000001.1"/>
</dbReference>
<proteinExistence type="predicted"/>
<organism evidence="3 4">
    <name type="scientific">Parapedobacter pyrenivorans</name>
    <dbReference type="NCBI Taxonomy" id="1305674"/>
    <lineage>
        <taxon>Bacteria</taxon>
        <taxon>Pseudomonadati</taxon>
        <taxon>Bacteroidota</taxon>
        <taxon>Sphingobacteriia</taxon>
        <taxon>Sphingobacteriales</taxon>
        <taxon>Sphingobacteriaceae</taxon>
        <taxon>Parapedobacter</taxon>
    </lineage>
</organism>
<sequence length="397" mass="44034">MKRINHYMVGVFLLLMMGCSSNIAIDEDMAAVKGFGKVYIPQANYQPLALAVTLTDEDFRIGYSAYYAGIKNAEKPISVSFTPEEDLVEAYNLKYDTDYQFLPPASFSLSQPTASIDPGHRATPVFDVVVKPKGHLEPFKPYLLPIRLTAEGAPVNETLQTLYVEVIASFGPGEVPRQKVLSLGGYHEELLIPFVEGQLIVRDAAGSLQLYTADEGVFGNARAIGQGWGIFNHIFYFQPNRIVGVAADVFQYQVDPAGNFGDSRTIGWGWNIFDRVIPYQHYLIGVRPEGLATAYPYSEFGDLDGGNIRDLAADWNRYVHLFAYGNSLLGIQEDGTLWQIPMADNGMPLPRVQLGSGWDMYESVIGLGDDLLALDAAGDVWRYDFEARGFWPLKATQ</sequence>
<protein>
    <recommendedName>
        <fullName evidence="2">BT-3987-like N-terminal domain-containing protein</fullName>
    </recommendedName>
</protein>
<dbReference type="Gene3D" id="2.115.10.10">
    <property type="entry name" value="Tachylectin 2"/>
    <property type="match status" value="1"/>
</dbReference>
<dbReference type="Pfam" id="PF08522">
    <property type="entry name" value="BT_3987-like_N"/>
    <property type="match status" value="1"/>
</dbReference>
<dbReference type="EMBL" id="BMER01000001">
    <property type="protein sequence ID" value="GGG84234.1"/>
    <property type="molecule type" value="Genomic_DNA"/>
</dbReference>
<evidence type="ECO:0000313" key="4">
    <source>
        <dbReference type="Proteomes" id="UP000660862"/>
    </source>
</evidence>
<keyword evidence="4" id="KW-1185">Reference proteome</keyword>
<reference evidence="3" key="2">
    <citation type="submission" date="2020-09" db="EMBL/GenBank/DDBJ databases">
        <authorList>
            <person name="Sun Q."/>
            <person name="Zhou Y."/>
        </authorList>
    </citation>
    <scope>NUCLEOTIDE SEQUENCE</scope>
    <source>
        <strain evidence="3">CGMCC 1.12195</strain>
    </source>
</reference>
<feature type="chain" id="PRO_5038031059" description="BT-3987-like N-terminal domain-containing protein" evidence="1">
    <location>
        <begin position="25"/>
        <end position="397"/>
    </location>
</feature>